<accession>A0A1S4A0B7</accession>
<dbReference type="STRING" id="4097.A0A1S4A0B7"/>
<feature type="transmembrane region" description="Helical" evidence="2">
    <location>
        <begin position="12"/>
        <end position="29"/>
    </location>
</feature>
<sequence>MAMQTGVATSKVLILVGAGLTGSVILKSGRLSDLISQLQEVINGVNAAETSPGRYDTALLAAQIRQLAQDIREMSISNPITIYKDSSSSGSYASYILPAAAVGAMGYCYMKWKASTRRLCLSMLNIRCFFMQVSDVKANLNQIGFDINLIYEMVSGLEGKIELLESKQDVTNSGLWYLCQVAGGIKDGENPKVIQGIEAKLIEHSKVTPKENWVKGLEFIAESNESSVPPKSVTDTEGKVLSDNSAKGPVASKMRIHRSYPVGLSLTRNVLGPGF</sequence>
<dbReference type="PaxDb" id="4097-A0A1S4A0B7"/>
<dbReference type="PANTHER" id="PTHR46667:SF1">
    <property type="entry name" value="OS09G0482740 PROTEIN"/>
    <property type="match status" value="1"/>
</dbReference>
<evidence type="ECO:0000256" key="2">
    <source>
        <dbReference type="SAM" id="Phobius"/>
    </source>
</evidence>
<evidence type="ECO:0000313" key="3">
    <source>
        <dbReference type="RefSeq" id="XP_016470044.1"/>
    </source>
</evidence>
<dbReference type="KEGG" id="nta:107792350"/>
<evidence type="ECO:0008006" key="4">
    <source>
        <dbReference type="Google" id="ProtNLM"/>
    </source>
</evidence>
<dbReference type="RefSeq" id="XP_016470044.1">
    <property type="nucleotide sequence ID" value="XM_016614558.1"/>
</dbReference>
<dbReference type="PANTHER" id="PTHR46667">
    <property type="entry name" value="OS05G0182700 PROTEIN"/>
    <property type="match status" value="1"/>
</dbReference>
<dbReference type="OMA" id="GGISWVQ"/>
<feature type="region of interest" description="Disordered" evidence="1">
    <location>
        <begin position="226"/>
        <end position="245"/>
    </location>
</feature>
<keyword evidence="2" id="KW-1133">Transmembrane helix</keyword>
<proteinExistence type="predicted"/>
<protein>
    <recommendedName>
        <fullName evidence="4">DUF1664 domain-containing protein</fullName>
    </recommendedName>
</protein>
<dbReference type="AlphaFoldDB" id="A0A1S4A0B7"/>
<keyword evidence="2" id="KW-0812">Transmembrane</keyword>
<name>A0A1S4A0B7_TOBAC</name>
<keyword evidence="2" id="KW-0472">Membrane</keyword>
<dbReference type="OrthoDB" id="544175at2759"/>
<reference evidence="3" key="1">
    <citation type="submission" date="2025-08" db="UniProtKB">
        <authorList>
            <consortium name="RefSeq"/>
        </authorList>
    </citation>
    <scope>IDENTIFICATION</scope>
</reference>
<gene>
    <name evidence="3" type="primary">LOC107792350</name>
</gene>
<organism evidence="3">
    <name type="scientific">Nicotiana tabacum</name>
    <name type="common">Common tobacco</name>
    <dbReference type="NCBI Taxonomy" id="4097"/>
    <lineage>
        <taxon>Eukaryota</taxon>
        <taxon>Viridiplantae</taxon>
        <taxon>Streptophyta</taxon>
        <taxon>Embryophyta</taxon>
        <taxon>Tracheophyta</taxon>
        <taxon>Spermatophyta</taxon>
        <taxon>Magnoliopsida</taxon>
        <taxon>eudicotyledons</taxon>
        <taxon>Gunneridae</taxon>
        <taxon>Pentapetalae</taxon>
        <taxon>asterids</taxon>
        <taxon>lamiids</taxon>
        <taxon>Solanales</taxon>
        <taxon>Solanaceae</taxon>
        <taxon>Nicotianoideae</taxon>
        <taxon>Nicotianeae</taxon>
        <taxon>Nicotiana</taxon>
    </lineage>
</organism>
<feature type="transmembrane region" description="Helical" evidence="2">
    <location>
        <begin position="92"/>
        <end position="110"/>
    </location>
</feature>
<evidence type="ECO:0000256" key="1">
    <source>
        <dbReference type="SAM" id="MobiDB-lite"/>
    </source>
</evidence>